<protein>
    <recommendedName>
        <fullName evidence="1">RNase H type-1 domain-containing protein</fullName>
    </recommendedName>
</protein>
<dbReference type="PANTHER" id="PTHR47723">
    <property type="entry name" value="OS05G0353850 PROTEIN"/>
    <property type="match status" value="1"/>
</dbReference>
<dbReference type="InterPro" id="IPR053151">
    <property type="entry name" value="RNase_H-like"/>
</dbReference>
<proteinExistence type="predicted"/>
<dbReference type="InterPro" id="IPR012337">
    <property type="entry name" value="RNaseH-like_sf"/>
</dbReference>
<dbReference type="InterPro" id="IPR002156">
    <property type="entry name" value="RNaseH_domain"/>
</dbReference>
<dbReference type="InterPro" id="IPR036397">
    <property type="entry name" value="RNaseH_sf"/>
</dbReference>
<dbReference type="InterPro" id="IPR044730">
    <property type="entry name" value="RNase_H-like_dom_plant"/>
</dbReference>
<dbReference type="CDD" id="cd06222">
    <property type="entry name" value="RNase_H_like"/>
    <property type="match status" value="1"/>
</dbReference>
<evidence type="ECO:0000313" key="3">
    <source>
        <dbReference type="Proteomes" id="UP001168877"/>
    </source>
</evidence>
<keyword evidence="3" id="KW-1185">Reference proteome</keyword>
<dbReference type="GO" id="GO:0003676">
    <property type="term" value="F:nucleic acid binding"/>
    <property type="evidence" value="ECO:0007669"/>
    <property type="project" value="InterPro"/>
</dbReference>
<evidence type="ECO:0000313" key="2">
    <source>
        <dbReference type="EMBL" id="KAK0575954.1"/>
    </source>
</evidence>
<reference evidence="2" key="2">
    <citation type="submission" date="2023-06" db="EMBL/GenBank/DDBJ databases">
        <authorList>
            <person name="Swenson N.G."/>
            <person name="Wegrzyn J.L."/>
            <person name="Mcevoy S.L."/>
        </authorList>
    </citation>
    <scope>NUCLEOTIDE SEQUENCE</scope>
    <source>
        <strain evidence="2">NS2018</strain>
        <tissue evidence="2">Leaf</tissue>
    </source>
</reference>
<dbReference type="Pfam" id="PF13456">
    <property type="entry name" value="RVT_3"/>
    <property type="match status" value="1"/>
</dbReference>
<dbReference type="Proteomes" id="UP001168877">
    <property type="component" value="Unassembled WGS sequence"/>
</dbReference>
<gene>
    <name evidence="2" type="ORF">LWI29_009569</name>
</gene>
<name>A0AA39RNJ8_ACESA</name>
<reference evidence="2" key="1">
    <citation type="journal article" date="2022" name="Plant J.">
        <title>Strategies of tolerance reflected in two North American maple genomes.</title>
        <authorList>
            <person name="McEvoy S.L."/>
            <person name="Sezen U.U."/>
            <person name="Trouern-Trend A."/>
            <person name="McMahon S.M."/>
            <person name="Schaberg P.G."/>
            <person name="Yang J."/>
            <person name="Wegrzyn J.L."/>
            <person name="Swenson N.G."/>
        </authorList>
    </citation>
    <scope>NUCLEOTIDE SEQUENCE</scope>
    <source>
        <strain evidence="2">NS2018</strain>
    </source>
</reference>
<dbReference type="AlphaFoldDB" id="A0AA39RNJ8"/>
<evidence type="ECO:0000259" key="1">
    <source>
        <dbReference type="Pfam" id="PF13456"/>
    </source>
</evidence>
<feature type="domain" description="RNase H type-1" evidence="1">
    <location>
        <begin position="1"/>
        <end position="78"/>
    </location>
</feature>
<sequence length="111" mass="12925">MKATIFAINIASKRGWHWLWLEIDSMAVFSCFSNPGFLPPLRLRNSWLHCKDLISNMRFVITHTYREGNLVVDTMANKGLNSSGFVWWDLPPCIQKQLLLDSWGVPSFRFH</sequence>
<comment type="caution">
    <text evidence="2">The sequence shown here is derived from an EMBL/GenBank/DDBJ whole genome shotgun (WGS) entry which is preliminary data.</text>
</comment>
<dbReference type="Gene3D" id="3.30.420.10">
    <property type="entry name" value="Ribonuclease H-like superfamily/Ribonuclease H"/>
    <property type="match status" value="1"/>
</dbReference>
<organism evidence="2 3">
    <name type="scientific">Acer saccharum</name>
    <name type="common">Sugar maple</name>
    <dbReference type="NCBI Taxonomy" id="4024"/>
    <lineage>
        <taxon>Eukaryota</taxon>
        <taxon>Viridiplantae</taxon>
        <taxon>Streptophyta</taxon>
        <taxon>Embryophyta</taxon>
        <taxon>Tracheophyta</taxon>
        <taxon>Spermatophyta</taxon>
        <taxon>Magnoliopsida</taxon>
        <taxon>eudicotyledons</taxon>
        <taxon>Gunneridae</taxon>
        <taxon>Pentapetalae</taxon>
        <taxon>rosids</taxon>
        <taxon>malvids</taxon>
        <taxon>Sapindales</taxon>
        <taxon>Sapindaceae</taxon>
        <taxon>Hippocastanoideae</taxon>
        <taxon>Acereae</taxon>
        <taxon>Acer</taxon>
    </lineage>
</organism>
<dbReference type="GO" id="GO:0004523">
    <property type="term" value="F:RNA-DNA hybrid ribonuclease activity"/>
    <property type="evidence" value="ECO:0007669"/>
    <property type="project" value="InterPro"/>
</dbReference>
<dbReference type="EMBL" id="JAUESC010000386">
    <property type="protein sequence ID" value="KAK0575954.1"/>
    <property type="molecule type" value="Genomic_DNA"/>
</dbReference>
<dbReference type="PANTHER" id="PTHR47723:SF23">
    <property type="entry name" value="REVERSE TRANSCRIPTASE-LIKE PROTEIN"/>
    <property type="match status" value="1"/>
</dbReference>
<accession>A0AA39RNJ8</accession>
<dbReference type="SUPFAM" id="SSF53098">
    <property type="entry name" value="Ribonuclease H-like"/>
    <property type="match status" value="1"/>
</dbReference>